<keyword evidence="5" id="KW-1185">Reference proteome</keyword>
<evidence type="ECO:0000313" key="4">
    <source>
        <dbReference type="EMBL" id="MDR7268715.1"/>
    </source>
</evidence>
<feature type="signal peptide" evidence="2">
    <location>
        <begin position="1"/>
        <end position="22"/>
    </location>
</feature>
<comment type="caution">
    <text evidence="4">The sequence shown here is derived from an EMBL/GenBank/DDBJ whole genome shotgun (WGS) entry which is preliminary data.</text>
</comment>
<dbReference type="RefSeq" id="WP_310262664.1">
    <property type="nucleotide sequence ID" value="NZ_JAVDXU010000001.1"/>
</dbReference>
<dbReference type="Gene3D" id="3.40.190.10">
    <property type="entry name" value="Periplasmic binding protein-like II"/>
    <property type="match status" value="2"/>
</dbReference>
<feature type="chain" id="PRO_5045331434" evidence="2">
    <location>
        <begin position="23"/>
        <end position="272"/>
    </location>
</feature>
<dbReference type="InterPro" id="IPR001638">
    <property type="entry name" value="Solute-binding_3/MltF_N"/>
</dbReference>
<dbReference type="Pfam" id="PF00497">
    <property type="entry name" value="SBP_bac_3"/>
    <property type="match status" value="1"/>
</dbReference>
<dbReference type="SUPFAM" id="SSF53850">
    <property type="entry name" value="Periplasmic binding protein-like II"/>
    <property type="match status" value="1"/>
</dbReference>
<keyword evidence="1 2" id="KW-0732">Signal</keyword>
<dbReference type="EMBL" id="JAVDXU010000001">
    <property type="protein sequence ID" value="MDR7268715.1"/>
    <property type="molecule type" value="Genomic_DNA"/>
</dbReference>
<accession>A0ABU1YKI7</accession>
<evidence type="ECO:0000256" key="2">
    <source>
        <dbReference type="SAM" id="SignalP"/>
    </source>
</evidence>
<gene>
    <name evidence="4" type="ORF">J2X20_001344</name>
</gene>
<protein>
    <submittedName>
        <fullName evidence="4">Polar amino acid transport system substrate-binding protein</fullName>
    </submittedName>
</protein>
<organism evidence="4 5">
    <name type="scientific">Roseateles saccharophilus</name>
    <name type="common">Pseudomonas saccharophila</name>
    <dbReference type="NCBI Taxonomy" id="304"/>
    <lineage>
        <taxon>Bacteria</taxon>
        <taxon>Pseudomonadati</taxon>
        <taxon>Pseudomonadota</taxon>
        <taxon>Betaproteobacteria</taxon>
        <taxon>Burkholderiales</taxon>
        <taxon>Sphaerotilaceae</taxon>
        <taxon>Roseateles</taxon>
    </lineage>
</organism>
<proteinExistence type="predicted"/>
<sequence>MNARVRSGLLLWGWLAAAAAQADCTRPLNVPMASIGLSVSFEDGQAQGIYPTMLREVATSTRCQFEMHKVPRARLQTLFDAGQADLLIPASTTPARDAVGEFVPLIQVRASLLTLDSDAPVPRSLAELLAQPDYKLVVVRGFSFGAAYDSAIATLRQRQRLIEEADASGVARALRQGLARATVMTASILVGTLVIEPELTPLLKRLRIEPLEELGWHASGLYLSRRSLGEADRRTLRLALSQAARSGRLWQLFNEAHPPGSLGVSIRPLPTP</sequence>
<evidence type="ECO:0000259" key="3">
    <source>
        <dbReference type="Pfam" id="PF00497"/>
    </source>
</evidence>
<evidence type="ECO:0000313" key="5">
    <source>
        <dbReference type="Proteomes" id="UP001180453"/>
    </source>
</evidence>
<evidence type="ECO:0000256" key="1">
    <source>
        <dbReference type="ARBA" id="ARBA00022729"/>
    </source>
</evidence>
<dbReference type="PANTHER" id="PTHR35936:SF25">
    <property type="entry name" value="ABC TRANSPORTER SUBSTRATE-BINDING PROTEIN"/>
    <property type="match status" value="1"/>
</dbReference>
<name>A0ABU1YKI7_ROSSA</name>
<reference evidence="4 5" key="1">
    <citation type="submission" date="2023-07" db="EMBL/GenBank/DDBJ databases">
        <title>Sorghum-associated microbial communities from plants grown in Nebraska, USA.</title>
        <authorList>
            <person name="Schachtman D."/>
        </authorList>
    </citation>
    <scope>NUCLEOTIDE SEQUENCE [LARGE SCALE GENOMIC DNA]</scope>
    <source>
        <strain evidence="4 5">BE314</strain>
    </source>
</reference>
<dbReference type="Proteomes" id="UP001180453">
    <property type="component" value="Unassembled WGS sequence"/>
</dbReference>
<dbReference type="PANTHER" id="PTHR35936">
    <property type="entry name" value="MEMBRANE-BOUND LYTIC MUREIN TRANSGLYCOSYLASE F"/>
    <property type="match status" value="1"/>
</dbReference>
<feature type="domain" description="Solute-binding protein family 3/N-terminal" evidence="3">
    <location>
        <begin position="42"/>
        <end position="130"/>
    </location>
</feature>